<proteinExistence type="predicted"/>
<reference evidence="1 2" key="1">
    <citation type="journal article" date="2019" name="Nat. Ecol. Evol.">
        <title>Megaphylogeny resolves global patterns of mushroom evolution.</title>
        <authorList>
            <person name="Varga T."/>
            <person name="Krizsan K."/>
            <person name="Foldi C."/>
            <person name="Dima B."/>
            <person name="Sanchez-Garcia M."/>
            <person name="Sanchez-Ramirez S."/>
            <person name="Szollosi G.J."/>
            <person name="Szarkandi J.G."/>
            <person name="Papp V."/>
            <person name="Albert L."/>
            <person name="Andreopoulos W."/>
            <person name="Angelini C."/>
            <person name="Antonin V."/>
            <person name="Barry K.W."/>
            <person name="Bougher N.L."/>
            <person name="Buchanan P."/>
            <person name="Buyck B."/>
            <person name="Bense V."/>
            <person name="Catcheside P."/>
            <person name="Chovatia M."/>
            <person name="Cooper J."/>
            <person name="Damon W."/>
            <person name="Desjardin D."/>
            <person name="Finy P."/>
            <person name="Geml J."/>
            <person name="Haridas S."/>
            <person name="Hughes K."/>
            <person name="Justo A."/>
            <person name="Karasinski D."/>
            <person name="Kautmanova I."/>
            <person name="Kiss B."/>
            <person name="Kocsube S."/>
            <person name="Kotiranta H."/>
            <person name="LaButti K.M."/>
            <person name="Lechner B.E."/>
            <person name="Liimatainen K."/>
            <person name="Lipzen A."/>
            <person name="Lukacs Z."/>
            <person name="Mihaltcheva S."/>
            <person name="Morgado L.N."/>
            <person name="Niskanen T."/>
            <person name="Noordeloos M.E."/>
            <person name="Ohm R.A."/>
            <person name="Ortiz-Santana B."/>
            <person name="Ovrebo C."/>
            <person name="Racz N."/>
            <person name="Riley R."/>
            <person name="Savchenko A."/>
            <person name="Shiryaev A."/>
            <person name="Soop K."/>
            <person name="Spirin V."/>
            <person name="Szebenyi C."/>
            <person name="Tomsovsky M."/>
            <person name="Tulloss R.E."/>
            <person name="Uehling J."/>
            <person name="Grigoriev I.V."/>
            <person name="Vagvolgyi C."/>
            <person name="Papp T."/>
            <person name="Martin F.M."/>
            <person name="Miettinen O."/>
            <person name="Hibbett D.S."/>
            <person name="Nagy L.G."/>
        </authorList>
    </citation>
    <scope>NUCLEOTIDE SEQUENCE [LARGE SCALE GENOMIC DNA]</scope>
    <source>
        <strain evidence="1 2">NL-1719</strain>
    </source>
</reference>
<evidence type="ECO:0000313" key="2">
    <source>
        <dbReference type="Proteomes" id="UP000308600"/>
    </source>
</evidence>
<dbReference type="EMBL" id="ML208392">
    <property type="protein sequence ID" value="TFK66855.1"/>
    <property type="molecule type" value="Genomic_DNA"/>
</dbReference>
<sequence>MSSLREKVDRFARIVGGGISGENQPVLAETRRRGNSHCKTPHWSNSLTQFAHRRLCSAHHNQLCSRSANRPKTRNGPHEQFEYSPSLYGLSVDPLAAMIGMCTTSSWNIARSLGRARGLNQYSYDRHFSRKYGKYHLQPIPVCLAQIVLVLVFGLENMETQSTIPKVAVQAIRIASGRIFFSLSASNHHK</sequence>
<accession>A0ACD3AMD2</accession>
<name>A0ACD3AMD2_9AGAR</name>
<protein>
    <submittedName>
        <fullName evidence="1">Uncharacterized protein</fullName>
    </submittedName>
</protein>
<dbReference type="Proteomes" id="UP000308600">
    <property type="component" value="Unassembled WGS sequence"/>
</dbReference>
<gene>
    <name evidence="1" type="ORF">BDN72DRAFT_128427</name>
</gene>
<organism evidence="1 2">
    <name type="scientific">Pluteus cervinus</name>
    <dbReference type="NCBI Taxonomy" id="181527"/>
    <lineage>
        <taxon>Eukaryota</taxon>
        <taxon>Fungi</taxon>
        <taxon>Dikarya</taxon>
        <taxon>Basidiomycota</taxon>
        <taxon>Agaricomycotina</taxon>
        <taxon>Agaricomycetes</taxon>
        <taxon>Agaricomycetidae</taxon>
        <taxon>Agaricales</taxon>
        <taxon>Pluteineae</taxon>
        <taxon>Pluteaceae</taxon>
        <taxon>Pluteus</taxon>
    </lineage>
</organism>
<keyword evidence="2" id="KW-1185">Reference proteome</keyword>
<evidence type="ECO:0000313" key="1">
    <source>
        <dbReference type="EMBL" id="TFK66855.1"/>
    </source>
</evidence>